<evidence type="ECO:0000256" key="3">
    <source>
        <dbReference type="ARBA" id="ARBA00023002"/>
    </source>
</evidence>
<dbReference type="Pfam" id="PF00248">
    <property type="entry name" value="Aldo_ket_red"/>
    <property type="match status" value="1"/>
</dbReference>
<dbReference type="PANTHER" id="PTHR43827">
    <property type="entry name" value="2,5-DIKETO-D-GLUCONIC ACID REDUCTASE"/>
    <property type="match status" value="1"/>
</dbReference>
<accession>A0A3S2TX10</accession>
<evidence type="ECO:0000313" key="8">
    <source>
        <dbReference type="EMBL" id="RVT67746.1"/>
    </source>
</evidence>
<name>A0A3S2TX10_9BACI</name>
<dbReference type="PIRSF" id="PIRSF000097">
    <property type="entry name" value="AKR"/>
    <property type="match status" value="1"/>
</dbReference>
<dbReference type="AlphaFoldDB" id="A0A3S2TX10"/>
<feature type="binding site" evidence="5">
    <location>
        <position position="111"/>
    </location>
    <ligand>
        <name>substrate</name>
    </ligand>
</feature>
<keyword evidence="9" id="KW-1185">Reference proteome</keyword>
<organism evidence="8 9">
    <name type="scientific">Niallia taxi</name>
    <dbReference type="NCBI Taxonomy" id="2499688"/>
    <lineage>
        <taxon>Bacteria</taxon>
        <taxon>Bacillati</taxon>
        <taxon>Bacillota</taxon>
        <taxon>Bacilli</taxon>
        <taxon>Bacillales</taxon>
        <taxon>Bacillaceae</taxon>
        <taxon>Niallia</taxon>
    </lineage>
</organism>
<dbReference type="InterPro" id="IPR020471">
    <property type="entry name" value="AKR"/>
</dbReference>
<gene>
    <name evidence="8" type="ORF">EM808_04535</name>
</gene>
<dbReference type="InterPro" id="IPR036812">
    <property type="entry name" value="NAD(P)_OxRdtase_dom_sf"/>
</dbReference>
<dbReference type="PRINTS" id="PR00069">
    <property type="entry name" value="ALDKETRDTASE"/>
</dbReference>
<dbReference type="FunFam" id="3.20.20.100:FF:000015">
    <property type="entry name" value="Oxidoreductase, aldo/keto reductase family"/>
    <property type="match status" value="1"/>
</dbReference>
<feature type="site" description="Lowers pKa of active site Tyr" evidence="6">
    <location>
        <position position="78"/>
    </location>
</feature>
<evidence type="ECO:0000256" key="4">
    <source>
        <dbReference type="PIRSR" id="PIRSR000097-1"/>
    </source>
</evidence>
<dbReference type="Proteomes" id="UP000288024">
    <property type="component" value="Unassembled WGS sequence"/>
</dbReference>
<proteinExistence type="inferred from homology"/>
<evidence type="ECO:0000259" key="7">
    <source>
        <dbReference type="Pfam" id="PF00248"/>
    </source>
</evidence>
<evidence type="ECO:0000313" key="9">
    <source>
        <dbReference type="Proteomes" id="UP000288024"/>
    </source>
</evidence>
<dbReference type="InterPro" id="IPR018170">
    <property type="entry name" value="Aldo/ket_reductase_CS"/>
</dbReference>
<dbReference type="PROSITE" id="PS00062">
    <property type="entry name" value="ALDOKETO_REDUCTASE_2"/>
    <property type="match status" value="1"/>
</dbReference>
<feature type="active site" description="Proton donor" evidence="4">
    <location>
        <position position="53"/>
    </location>
</feature>
<keyword evidence="2" id="KW-0521">NADP</keyword>
<reference evidence="8 9" key="1">
    <citation type="submission" date="2019-01" db="EMBL/GenBank/DDBJ databases">
        <title>Bacillus sp. M5HDSG1-1, whole genome shotgun sequence.</title>
        <authorList>
            <person name="Tuo L."/>
        </authorList>
    </citation>
    <scope>NUCLEOTIDE SEQUENCE [LARGE SCALE GENOMIC DNA]</scope>
    <source>
        <strain evidence="8 9">M5HDSG1-1</strain>
    </source>
</reference>
<dbReference type="SUPFAM" id="SSF51430">
    <property type="entry name" value="NAD(P)-linked oxidoreductase"/>
    <property type="match status" value="1"/>
</dbReference>
<evidence type="ECO:0000256" key="6">
    <source>
        <dbReference type="PIRSR" id="PIRSR000097-3"/>
    </source>
</evidence>
<dbReference type="PROSITE" id="PS00063">
    <property type="entry name" value="ALDOKETO_REDUCTASE_3"/>
    <property type="match status" value="1"/>
</dbReference>
<protein>
    <submittedName>
        <fullName evidence="8">Aldo/keto reductase</fullName>
    </submittedName>
</protein>
<evidence type="ECO:0000256" key="5">
    <source>
        <dbReference type="PIRSR" id="PIRSR000097-2"/>
    </source>
</evidence>
<evidence type="ECO:0000256" key="1">
    <source>
        <dbReference type="ARBA" id="ARBA00007905"/>
    </source>
</evidence>
<keyword evidence="3" id="KW-0560">Oxidoreductase</keyword>
<dbReference type="Gene3D" id="3.20.20.100">
    <property type="entry name" value="NADP-dependent oxidoreductase domain"/>
    <property type="match status" value="1"/>
</dbReference>
<dbReference type="PANTHER" id="PTHR43827:SF3">
    <property type="entry name" value="NADP-DEPENDENT OXIDOREDUCTASE DOMAIN-CONTAINING PROTEIN"/>
    <property type="match status" value="1"/>
</dbReference>
<dbReference type="PROSITE" id="PS00798">
    <property type="entry name" value="ALDOKETO_REDUCTASE_1"/>
    <property type="match status" value="1"/>
</dbReference>
<comment type="similarity">
    <text evidence="1">Belongs to the aldo/keto reductase family.</text>
</comment>
<sequence length="275" mass="31615">MMNIHHKLKLHNGTEIPILGLGTYSADGGRTTAETVKAALELGYRSIDTASFYNNEKEVGEGIKESAVYRSDVFVTTKLWNDDHGYDKALKAFEASLQRLDLNYVDLYLIHWPGKDKYVETWKALERLYDEGLVKAIGVSNFKEHHLKTLMSASNEKPVVNQIELHPRLTSESLREYCKRMDIKVEAWSPLANGRLLNEPTINYIAKKHTRTPAQIILRWHIQNDIIIIPKTSSKKRLVENASIFDFRLSMEEMNLIDSLNMNERIGQDPDKLLF</sequence>
<comment type="caution">
    <text evidence="8">The sequence shown here is derived from an EMBL/GenBank/DDBJ whole genome shotgun (WGS) entry which is preliminary data.</text>
</comment>
<evidence type="ECO:0000256" key="2">
    <source>
        <dbReference type="ARBA" id="ARBA00022857"/>
    </source>
</evidence>
<feature type="domain" description="NADP-dependent oxidoreductase" evidence="7">
    <location>
        <begin position="19"/>
        <end position="261"/>
    </location>
</feature>
<dbReference type="EMBL" id="RZTZ01000001">
    <property type="protein sequence ID" value="RVT67746.1"/>
    <property type="molecule type" value="Genomic_DNA"/>
</dbReference>
<dbReference type="GO" id="GO:0016616">
    <property type="term" value="F:oxidoreductase activity, acting on the CH-OH group of donors, NAD or NADP as acceptor"/>
    <property type="evidence" value="ECO:0007669"/>
    <property type="project" value="UniProtKB-ARBA"/>
</dbReference>
<dbReference type="InterPro" id="IPR023210">
    <property type="entry name" value="NADP_OxRdtase_dom"/>
</dbReference>